<evidence type="ECO:0000259" key="3">
    <source>
        <dbReference type="Pfam" id="PF00561"/>
    </source>
</evidence>
<dbReference type="InterPro" id="IPR013595">
    <property type="entry name" value="Pept_S33_TAP-like_C"/>
</dbReference>
<dbReference type="EMBL" id="JAEVFJ010000001">
    <property type="protein sequence ID" value="KAH8108143.1"/>
    <property type="molecule type" value="Genomic_DNA"/>
</dbReference>
<dbReference type="Pfam" id="PF08386">
    <property type="entry name" value="Abhydrolase_4"/>
    <property type="match status" value="1"/>
</dbReference>
<comment type="caution">
    <text evidence="5">The sequence shown here is derived from an EMBL/GenBank/DDBJ whole genome shotgun (WGS) entry which is preliminary data.</text>
</comment>
<dbReference type="InterPro" id="IPR051601">
    <property type="entry name" value="Serine_prot/Carboxylest_S33"/>
</dbReference>
<proteinExistence type="inferred from homology"/>
<gene>
    <name evidence="5" type="ORF">BXZ70DRAFT_997641</name>
</gene>
<protein>
    <submittedName>
        <fullName evidence="5">TAP-like protein-domain-containing protein</fullName>
    </submittedName>
</protein>
<name>A0A8K0V0E6_9AGAR</name>
<dbReference type="InterPro" id="IPR029058">
    <property type="entry name" value="AB_hydrolase_fold"/>
</dbReference>
<dbReference type="OrthoDB" id="425534at2759"/>
<organism evidence="5 6">
    <name type="scientific">Cristinia sonorae</name>
    <dbReference type="NCBI Taxonomy" id="1940300"/>
    <lineage>
        <taxon>Eukaryota</taxon>
        <taxon>Fungi</taxon>
        <taxon>Dikarya</taxon>
        <taxon>Basidiomycota</taxon>
        <taxon>Agaricomycotina</taxon>
        <taxon>Agaricomycetes</taxon>
        <taxon>Agaricomycetidae</taxon>
        <taxon>Agaricales</taxon>
        <taxon>Pleurotineae</taxon>
        <taxon>Stephanosporaceae</taxon>
        <taxon>Cristinia</taxon>
    </lineage>
</organism>
<keyword evidence="2" id="KW-0378">Hydrolase</keyword>
<dbReference type="Pfam" id="PF00561">
    <property type="entry name" value="Abhydrolase_1"/>
    <property type="match status" value="1"/>
</dbReference>
<feature type="domain" description="Peptidase S33 tripeptidyl aminopeptidase-like C-terminal" evidence="4">
    <location>
        <begin position="436"/>
        <end position="532"/>
    </location>
</feature>
<evidence type="ECO:0000259" key="4">
    <source>
        <dbReference type="Pfam" id="PF08386"/>
    </source>
</evidence>
<dbReference type="PANTHER" id="PTHR43248:SF25">
    <property type="entry name" value="AB HYDROLASE-1 DOMAIN-CONTAINING PROTEIN-RELATED"/>
    <property type="match status" value="1"/>
</dbReference>
<evidence type="ECO:0000256" key="1">
    <source>
        <dbReference type="ARBA" id="ARBA00010088"/>
    </source>
</evidence>
<evidence type="ECO:0000256" key="2">
    <source>
        <dbReference type="ARBA" id="ARBA00022801"/>
    </source>
</evidence>
<evidence type="ECO:0000313" key="5">
    <source>
        <dbReference type="EMBL" id="KAH8108143.1"/>
    </source>
</evidence>
<evidence type="ECO:0000313" key="6">
    <source>
        <dbReference type="Proteomes" id="UP000813824"/>
    </source>
</evidence>
<dbReference type="GO" id="GO:0016787">
    <property type="term" value="F:hydrolase activity"/>
    <property type="evidence" value="ECO:0007669"/>
    <property type="project" value="UniProtKB-KW"/>
</dbReference>
<comment type="similarity">
    <text evidence="1">Belongs to the peptidase S33 family.</text>
</comment>
<reference evidence="5" key="1">
    <citation type="journal article" date="2021" name="New Phytol.">
        <title>Evolutionary innovations through gain and loss of genes in the ectomycorrhizal Boletales.</title>
        <authorList>
            <person name="Wu G."/>
            <person name="Miyauchi S."/>
            <person name="Morin E."/>
            <person name="Kuo A."/>
            <person name="Drula E."/>
            <person name="Varga T."/>
            <person name="Kohler A."/>
            <person name="Feng B."/>
            <person name="Cao Y."/>
            <person name="Lipzen A."/>
            <person name="Daum C."/>
            <person name="Hundley H."/>
            <person name="Pangilinan J."/>
            <person name="Johnson J."/>
            <person name="Barry K."/>
            <person name="LaButti K."/>
            <person name="Ng V."/>
            <person name="Ahrendt S."/>
            <person name="Min B."/>
            <person name="Choi I.G."/>
            <person name="Park H."/>
            <person name="Plett J.M."/>
            <person name="Magnuson J."/>
            <person name="Spatafora J.W."/>
            <person name="Nagy L.G."/>
            <person name="Henrissat B."/>
            <person name="Grigoriev I.V."/>
            <person name="Yang Z.L."/>
            <person name="Xu J."/>
            <person name="Martin F.M."/>
        </authorList>
    </citation>
    <scope>NUCLEOTIDE SEQUENCE</scope>
    <source>
        <strain evidence="5">KKN 215</strain>
    </source>
</reference>
<dbReference type="Proteomes" id="UP000813824">
    <property type="component" value="Unassembled WGS sequence"/>
</dbReference>
<dbReference type="AlphaFoldDB" id="A0A8K0V0E6"/>
<dbReference type="InterPro" id="IPR000073">
    <property type="entry name" value="AB_hydrolase_1"/>
</dbReference>
<sequence>MGDDKNTLAALHNDVEVAEPKRGRFLSKAQTVILGVGLALLALCAPPKEPVGTVKWGDCEDEDSLPGSQCGYIIVPKDYFNSSAGTTKIALGKLPAKGDSSKGTIFFNPGGPGGAGKPFVIKRGELLQTYVGHDYDLVGFDPRGIGETRPATRCFDDLFTFVDFKRNTILERSYDFPTNASIEDIRKEVLIQQREADSLLKTIFDLCEVNMGDELKYMGTATVVRDLDFMAKALDGPDALINLYGGSYGSILGQYLVNILPDRIGRVVIDGIADAVAWAGKYFLSLDGGYQFLQPPSFQAGPEGCELAHSVGEDPSEIKARVESFVNNLYYQPISVPNALHPGVLTSGRAKVFIQLALLRPSTWPTSASQIAAAMKGDGSHILDALEPKMYLDLERSAVTCNDNPTFAPPTAEDVVDELLYVYQNVSRFAFAVVTTEPDAGCEYWPVTPPERFEGPWNHTLSNTILVLSNTEDPVTPLDSALQVQDLLGDSARLLVQDGPGHVTLALPSFCTQSHVQAFFSNGTLPPKDTICKPDITPFPEIGVQSTWSAEQRRVAQAMAGLHDAMLDVRGVFKLRV</sequence>
<accession>A0A8K0V0E6</accession>
<dbReference type="PANTHER" id="PTHR43248">
    <property type="entry name" value="2-SUCCINYL-6-HYDROXY-2,4-CYCLOHEXADIENE-1-CARBOXYLATE SYNTHASE"/>
    <property type="match status" value="1"/>
</dbReference>
<dbReference type="SUPFAM" id="SSF53474">
    <property type="entry name" value="alpha/beta-Hydrolases"/>
    <property type="match status" value="1"/>
</dbReference>
<dbReference type="Gene3D" id="3.40.50.1820">
    <property type="entry name" value="alpha/beta hydrolase"/>
    <property type="match status" value="1"/>
</dbReference>
<keyword evidence="6" id="KW-1185">Reference proteome</keyword>
<feature type="domain" description="AB hydrolase-1" evidence="3">
    <location>
        <begin position="104"/>
        <end position="274"/>
    </location>
</feature>